<feature type="chain" id="PRO_5046036870" description="Ricin B lectin domain-containing protein" evidence="1">
    <location>
        <begin position="23"/>
        <end position="167"/>
    </location>
</feature>
<protein>
    <recommendedName>
        <fullName evidence="4">Ricin B lectin domain-containing protein</fullName>
    </recommendedName>
</protein>
<evidence type="ECO:0000313" key="2">
    <source>
        <dbReference type="EMBL" id="MDG0818178.1"/>
    </source>
</evidence>
<evidence type="ECO:0000313" key="3">
    <source>
        <dbReference type="Proteomes" id="UP001152321"/>
    </source>
</evidence>
<organism evidence="2 3">
    <name type="scientific">Bdellovibrio svalbardensis</name>
    <dbReference type="NCBI Taxonomy" id="2972972"/>
    <lineage>
        <taxon>Bacteria</taxon>
        <taxon>Pseudomonadati</taxon>
        <taxon>Bdellovibrionota</taxon>
        <taxon>Bdellovibrionia</taxon>
        <taxon>Bdellovibrionales</taxon>
        <taxon>Pseudobdellovibrionaceae</taxon>
        <taxon>Bdellovibrio</taxon>
    </lineage>
</organism>
<dbReference type="Proteomes" id="UP001152321">
    <property type="component" value="Unassembled WGS sequence"/>
</dbReference>
<feature type="signal peptide" evidence="1">
    <location>
        <begin position="1"/>
        <end position="22"/>
    </location>
</feature>
<reference evidence="2" key="1">
    <citation type="submission" date="2022-08" db="EMBL/GenBank/DDBJ databases">
        <title>Novel Bdellovibrio Species Isolated from Svalbard: Designation Bdellovibrio svalbardensis.</title>
        <authorList>
            <person name="Mitchell R.J."/>
            <person name="Choi S.Y."/>
        </authorList>
    </citation>
    <scope>NUCLEOTIDE SEQUENCE</scope>
    <source>
        <strain evidence="2">PAP01</strain>
    </source>
</reference>
<evidence type="ECO:0000256" key="1">
    <source>
        <dbReference type="SAM" id="SignalP"/>
    </source>
</evidence>
<evidence type="ECO:0008006" key="4">
    <source>
        <dbReference type="Google" id="ProtNLM"/>
    </source>
</evidence>
<keyword evidence="3" id="KW-1185">Reference proteome</keyword>
<name>A0ABT6DSQ6_9BACT</name>
<gene>
    <name evidence="2" type="ORF">NWE73_17480</name>
</gene>
<dbReference type="PROSITE" id="PS51257">
    <property type="entry name" value="PROKAR_LIPOPROTEIN"/>
    <property type="match status" value="1"/>
</dbReference>
<accession>A0ABT6DSQ6</accession>
<proteinExistence type="predicted"/>
<dbReference type="CDD" id="cd00257">
    <property type="entry name" value="beta-trefoil_FSCN-like"/>
    <property type="match status" value="1"/>
</dbReference>
<keyword evidence="1" id="KW-0732">Signal</keyword>
<dbReference type="RefSeq" id="WP_277579654.1">
    <property type="nucleotide sequence ID" value="NZ_JANRMI010000006.1"/>
</dbReference>
<comment type="caution">
    <text evidence="2">The sequence shown here is derived from an EMBL/GenBank/DDBJ whole genome shotgun (WGS) entry which is preliminary data.</text>
</comment>
<dbReference type="EMBL" id="JANRMI010000006">
    <property type="protein sequence ID" value="MDG0818178.1"/>
    <property type="molecule type" value="Genomic_DNA"/>
</dbReference>
<dbReference type="SUPFAM" id="SSF50405">
    <property type="entry name" value="Actin-crosslinking proteins"/>
    <property type="match status" value="1"/>
</dbReference>
<sequence>MKMIFAFSALFFTLGLSSISQACNGPITCAIKTFNGHYLTAVGGGGRTTDVIHTNATRVRSWEKFVLVDSCTGDPIISYGLKTYTGNYLTAVGGGGRITDVIHSDATQLLDWEKFKMISLGYGVYAIQTFTGNYVTAVSGGGRVSDTIHTDATQIGSWEKFRLECGL</sequence>
<dbReference type="Gene3D" id="2.80.10.50">
    <property type="match status" value="1"/>
</dbReference>
<dbReference type="InterPro" id="IPR008999">
    <property type="entry name" value="Actin-crosslinking"/>
</dbReference>